<feature type="domain" description="Cell wall-active antibiotics response LiaF-like C-terminal" evidence="2">
    <location>
        <begin position="127"/>
        <end position="240"/>
    </location>
</feature>
<evidence type="ECO:0000313" key="4">
    <source>
        <dbReference type="Proteomes" id="UP001595989"/>
    </source>
</evidence>
<dbReference type="RefSeq" id="WP_390295808.1">
    <property type="nucleotide sequence ID" value="NZ_JBHSFU010000005.1"/>
</dbReference>
<comment type="caution">
    <text evidence="3">The sequence shown here is derived from an EMBL/GenBank/DDBJ whole genome shotgun (WGS) entry which is preliminary data.</text>
</comment>
<keyword evidence="1" id="KW-0472">Membrane</keyword>
<dbReference type="Proteomes" id="UP001595989">
    <property type="component" value="Unassembled WGS sequence"/>
</dbReference>
<protein>
    <submittedName>
        <fullName evidence="3">Cell wall-active antibiotics response protein LiaF</fullName>
    </submittedName>
</protein>
<accession>A0ABV9DIR1</accession>
<feature type="transmembrane region" description="Helical" evidence="1">
    <location>
        <begin position="12"/>
        <end position="45"/>
    </location>
</feature>
<keyword evidence="4" id="KW-1185">Reference proteome</keyword>
<organism evidence="3 4">
    <name type="scientific">Virgibacillus kekensis</name>
    <dbReference type="NCBI Taxonomy" id="202261"/>
    <lineage>
        <taxon>Bacteria</taxon>
        <taxon>Bacillati</taxon>
        <taxon>Bacillota</taxon>
        <taxon>Bacilli</taxon>
        <taxon>Bacillales</taxon>
        <taxon>Bacillaceae</taxon>
        <taxon>Virgibacillus</taxon>
    </lineage>
</organism>
<keyword evidence="1" id="KW-0812">Transmembrane</keyword>
<dbReference type="PIRSF" id="PIRSF031509">
    <property type="entry name" value="Cell_wall_LiaF/YvqF"/>
    <property type="match status" value="1"/>
</dbReference>
<evidence type="ECO:0000256" key="1">
    <source>
        <dbReference type="SAM" id="Phobius"/>
    </source>
</evidence>
<dbReference type="InterPro" id="IPR016975">
    <property type="entry name" value="Cell_wall_LiaF"/>
</dbReference>
<feature type="transmembrane region" description="Helical" evidence="1">
    <location>
        <begin position="57"/>
        <end position="89"/>
    </location>
</feature>
<dbReference type="EMBL" id="JBHSFU010000005">
    <property type="protein sequence ID" value="MFC4558715.1"/>
    <property type="molecule type" value="Genomic_DNA"/>
</dbReference>
<proteinExistence type="predicted"/>
<reference evidence="4" key="1">
    <citation type="journal article" date="2019" name="Int. J. Syst. Evol. Microbiol.">
        <title>The Global Catalogue of Microorganisms (GCM) 10K type strain sequencing project: providing services to taxonomists for standard genome sequencing and annotation.</title>
        <authorList>
            <consortium name="The Broad Institute Genomics Platform"/>
            <consortium name="The Broad Institute Genome Sequencing Center for Infectious Disease"/>
            <person name="Wu L."/>
            <person name="Ma J."/>
        </authorList>
    </citation>
    <scope>NUCLEOTIDE SEQUENCE [LARGE SCALE GENOMIC DNA]</scope>
    <source>
        <strain evidence="4">CGMCC 4.7426</strain>
    </source>
</reference>
<name>A0ABV9DIR1_9BACI</name>
<gene>
    <name evidence="3" type="primary">liaF</name>
    <name evidence="3" type="ORF">ACFO3D_10885</name>
</gene>
<sequence length="243" mass="27612">MFNRLSTDTFNWILIIGVILFVIEIAFFHGGMIISALFAGFFIYIGRKKFSRLWGKVFFWFGVAGLVFAILNTLAVRFLIIAAIVLFIINYSKSKKEAEIIRPEHSNVVDMPDTPLKQSKPLFDHKIFGDQATEDTAYQWGDLNIHAGVGDRMIDLSNTVLPNDTAVISIRHIVGNVQIYVPYEVEVSIHHSAIFGRATIFNEEHMKLMNESLLYQTEGYTTSMPRVKIITSFISGDIEVMRI</sequence>
<dbReference type="InterPro" id="IPR047793">
    <property type="entry name" value="LiaF_C"/>
</dbReference>
<evidence type="ECO:0000313" key="3">
    <source>
        <dbReference type="EMBL" id="MFC4558715.1"/>
    </source>
</evidence>
<keyword evidence="1" id="KW-1133">Transmembrane helix</keyword>
<dbReference type="InterPro" id="IPR024425">
    <property type="entry name" value="LiaF-like_C"/>
</dbReference>
<evidence type="ECO:0000259" key="2">
    <source>
        <dbReference type="Pfam" id="PF09922"/>
    </source>
</evidence>
<dbReference type="NCBIfam" id="NF040535">
    <property type="entry name" value="LiaF_C_term"/>
    <property type="match status" value="1"/>
</dbReference>
<dbReference type="Pfam" id="PF09922">
    <property type="entry name" value="LiaF-like_C"/>
    <property type="match status" value="1"/>
</dbReference>